<evidence type="ECO:0000313" key="2">
    <source>
        <dbReference type="Proteomes" id="UP000324222"/>
    </source>
</evidence>
<dbReference type="Proteomes" id="UP000324222">
    <property type="component" value="Unassembled WGS sequence"/>
</dbReference>
<sequence length="94" mass="10615">MGAVTYVSATRCTQRKQSRTIFGGAKHIISSPCNKATSPQKQAVKSWLKLRQSFISLREQPLFVPTLTEAEPGTACPRLSHNYFSQRAIQYHNY</sequence>
<organism evidence="1 2">
    <name type="scientific">Portunus trituberculatus</name>
    <name type="common">Swimming crab</name>
    <name type="synonym">Neptunus trituberculatus</name>
    <dbReference type="NCBI Taxonomy" id="210409"/>
    <lineage>
        <taxon>Eukaryota</taxon>
        <taxon>Metazoa</taxon>
        <taxon>Ecdysozoa</taxon>
        <taxon>Arthropoda</taxon>
        <taxon>Crustacea</taxon>
        <taxon>Multicrustacea</taxon>
        <taxon>Malacostraca</taxon>
        <taxon>Eumalacostraca</taxon>
        <taxon>Eucarida</taxon>
        <taxon>Decapoda</taxon>
        <taxon>Pleocyemata</taxon>
        <taxon>Brachyura</taxon>
        <taxon>Eubrachyura</taxon>
        <taxon>Portunoidea</taxon>
        <taxon>Portunidae</taxon>
        <taxon>Portuninae</taxon>
        <taxon>Portunus</taxon>
    </lineage>
</organism>
<dbReference type="EMBL" id="VSRR010006748">
    <property type="protein sequence ID" value="MPC45478.1"/>
    <property type="molecule type" value="Genomic_DNA"/>
</dbReference>
<comment type="caution">
    <text evidence="1">The sequence shown here is derived from an EMBL/GenBank/DDBJ whole genome shotgun (WGS) entry which is preliminary data.</text>
</comment>
<dbReference type="AlphaFoldDB" id="A0A5B7FKN4"/>
<proteinExistence type="predicted"/>
<keyword evidence="2" id="KW-1185">Reference proteome</keyword>
<protein>
    <submittedName>
        <fullName evidence="1">Uncharacterized protein</fullName>
    </submittedName>
</protein>
<gene>
    <name evidence="1" type="ORF">E2C01_039177</name>
</gene>
<reference evidence="1 2" key="1">
    <citation type="submission" date="2019-05" db="EMBL/GenBank/DDBJ databases">
        <title>Another draft genome of Portunus trituberculatus and its Hox gene families provides insights of decapod evolution.</title>
        <authorList>
            <person name="Jeong J.-H."/>
            <person name="Song I."/>
            <person name="Kim S."/>
            <person name="Choi T."/>
            <person name="Kim D."/>
            <person name="Ryu S."/>
            <person name="Kim W."/>
        </authorList>
    </citation>
    <scope>NUCLEOTIDE SEQUENCE [LARGE SCALE GENOMIC DNA]</scope>
    <source>
        <tissue evidence="1">Muscle</tissue>
    </source>
</reference>
<name>A0A5B7FKN4_PORTR</name>
<evidence type="ECO:0000313" key="1">
    <source>
        <dbReference type="EMBL" id="MPC45478.1"/>
    </source>
</evidence>
<accession>A0A5B7FKN4</accession>